<dbReference type="PROSITE" id="PS50110">
    <property type="entry name" value="RESPONSE_REGULATORY"/>
    <property type="match status" value="1"/>
</dbReference>
<keyword evidence="13" id="KW-1185">Reference proteome</keyword>
<keyword evidence="2" id="KW-1003">Cell membrane</keyword>
<dbReference type="Proteomes" id="UP000321513">
    <property type="component" value="Unassembled WGS sequence"/>
</dbReference>
<dbReference type="InterPro" id="IPR036641">
    <property type="entry name" value="HPT_dom_sf"/>
</dbReference>
<feature type="modified residue" description="4-aspartylphosphate" evidence="10">
    <location>
        <position position="69"/>
    </location>
</feature>
<comment type="subcellular location">
    <subcellularLocation>
        <location evidence="1">Cell membrane</location>
        <topology evidence="1">Multi-pass membrane protein</topology>
    </subcellularLocation>
</comment>
<dbReference type="InterPro" id="IPR011006">
    <property type="entry name" value="CheY-like_superfamily"/>
</dbReference>
<evidence type="ECO:0000259" key="11">
    <source>
        <dbReference type="PROSITE" id="PS50110"/>
    </source>
</evidence>
<keyword evidence="4" id="KW-0812">Transmembrane</keyword>
<evidence type="ECO:0000313" key="12">
    <source>
        <dbReference type="EMBL" id="GEO09193.1"/>
    </source>
</evidence>
<protein>
    <recommendedName>
        <fullName evidence="11">Response regulatory domain-containing protein</fullName>
    </recommendedName>
</protein>
<keyword evidence="7" id="KW-1133">Transmembrane helix</keyword>
<dbReference type="GO" id="GO:0005524">
    <property type="term" value="F:ATP binding"/>
    <property type="evidence" value="ECO:0007669"/>
    <property type="project" value="UniProtKB-KW"/>
</dbReference>
<dbReference type="PANTHER" id="PTHR45339">
    <property type="entry name" value="HYBRID SIGNAL TRANSDUCTION HISTIDINE KINASE J"/>
    <property type="match status" value="1"/>
</dbReference>
<dbReference type="AlphaFoldDB" id="A0A512BB55"/>
<dbReference type="Pfam" id="PF00072">
    <property type="entry name" value="Response_reg"/>
    <property type="match status" value="1"/>
</dbReference>
<keyword evidence="9" id="KW-0472">Membrane</keyword>
<keyword evidence="8" id="KW-0902">Two-component regulatory system</keyword>
<keyword evidence="6" id="KW-0067">ATP-binding</keyword>
<evidence type="ECO:0000256" key="5">
    <source>
        <dbReference type="ARBA" id="ARBA00022741"/>
    </source>
</evidence>
<dbReference type="RefSeq" id="WP_147203318.1">
    <property type="nucleotide sequence ID" value="NZ_BJYT01000005.1"/>
</dbReference>
<reference evidence="12 13" key="1">
    <citation type="submission" date="2019-07" db="EMBL/GenBank/DDBJ databases">
        <title>Whole genome shotgun sequence of Segetibacter aerophilus NBRC 106135.</title>
        <authorList>
            <person name="Hosoyama A."/>
            <person name="Uohara A."/>
            <person name="Ohji S."/>
            <person name="Ichikawa N."/>
        </authorList>
    </citation>
    <scope>NUCLEOTIDE SEQUENCE [LARGE SCALE GENOMIC DNA]</scope>
    <source>
        <strain evidence="12 13">NBRC 106135</strain>
    </source>
</reference>
<dbReference type="Gene3D" id="1.20.120.160">
    <property type="entry name" value="HPT domain"/>
    <property type="match status" value="1"/>
</dbReference>
<dbReference type="InterPro" id="IPR001789">
    <property type="entry name" value="Sig_transdc_resp-reg_receiver"/>
</dbReference>
<evidence type="ECO:0000256" key="10">
    <source>
        <dbReference type="PROSITE-ProRule" id="PRU00169"/>
    </source>
</evidence>
<evidence type="ECO:0000256" key="9">
    <source>
        <dbReference type="ARBA" id="ARBA00023136"/>
    </source>
</evidence>
<dbReference type="SUPFAM" id="SSF47226">
    <property type="entry name" value="Histidine-containing phosphotransfer domain, HPT domain"/>
    <property type="match status" value="1"/>
</dbReference>
<evidence type="ECO:0000256" key="2">
    <source>
        <dbReference type="ARBA" id="ARBA00022475"/>
    </source>
</evidence>
<accession>A0A512BB55</accession>
<evidence type="ECO:0000256" key="8">
    <source>
        <dbReference type="ARBA" id="ARBA00023012"/>
    </source>
</evidence>
<dbReference type="GO" id="GO:0005886">
    <property type="term" value="C:plasma membrane"/>
    <property type="evidence" value="ECO:0007669"/>
    <property type="project" value="UniProtKB-SubCell"/>
</dbReference>
<evidence type="ECO:0000256" key="3">
    <source>
        <dbReference type="ARBA" id="ARBA00022553"/>
    </source>
</evidence>
<dbReference type="SUPFAM" id="SSF52172">
    <property type="entry name" value="CheY-like"/>
    <property type="match status" value="1"/>
</dbReference>
<name>A0A512BB55_9BACT</name>
<feature type="domain" description="Response regulatory" evidence="11">
    <location>
        <begin position="20"/>
        <end position="138"/>
    </location>
</feature>
<dbReference type="CDD" id="cd17546">
    <property type="entry name" value="REC_hyHK_CKI1_RcsC-like"/>
    <property type="match status" value="1"/>
</dbReference>
<dbReference type="OrthoDB" id="9796457at2"/>
<dbReference type="SMART" id="SM00448">
    <property type="entry name" value="REC"/>
    <property type="match status" value="1"/>
</dbReference>
<organism evidence="12 13">
    <name type="scientific">Segetibacter aerophilus</name>
    <dbReference type="NCBI Taxonomy" id="670293"/>
    <lineage>
        <taxon>Bacteria</taxon>
        <taxon>Pseudomonadati</taxon>
        <taxon>Bacteroidota</taxon>
        <taxon>Chitinophagia</taxon>
        <taxon>Chitinophagales</taxon>
        <taxon>Chitinophagaceae</taxon>
        <taxon>Segetibacter</taxon>
    </lineage>
</organism>
<sequence length="277" mass="31098">MTKTYSTIDHQHIISLGKLKVLLAEDNEVNQLLAKGILRYWGMETKVAATGNEVIEFLAYEDFDLVLMDIQMPEKSGIEAATEIRNLTDLKKKNIPIIALTANALKGEEKKYVAAGMDDFLTKPFKEGDLYEVIERVLRKEGSFGRKVLYQKHENEVVTENRPTGNLYDLKQLEEIAAGNTDFLAALAKIYLDTIPATSTEMVEATKAGEWDKASKLAHKLKSTIDSLNMHLIIKDIRAIEVDAKNRVNTETIKRLALNVDTVIKKVACQLKADFSL</sequence>
<evidence type="ECO:0000256" key="6">
    <source>
        <dbReference type="ARBA" id="ARBA00022840"/>
    </source>
</evidence>
<dbReference type="PANTHER" id="PTHR45339:SF1">
    <property type="entry name" value="HYBRID SIGNAL TRANSDUCTION HISTIDINE KINASE J"/>
    <property type="match status" value="1"/>
</dbReference>
<keyword evidence="5" id="KW-0547">Nucleotide-binding</keyword>
<dbReference type="EMBL" id="BJYT01000005">
    <property type="protein sequence ID" value="GEO09193.1"/>
    <property type="molecule type" value="Genomic_DNA"/>
</dbReference>
<keyword evidence="3 10" id="KW-0597">Phosphoprotein</keyword>
<evidence type="ECO:0000313" key="13">
    <source>
        <dbReference type="Proteomes" id="UP000321513"/>
    </source>
</evidence>
<gene>
    <name evidence="12" type="ORF">SAE01_16890</name>
</gene>
<evidence type="ECO:0000256" key="4">
    <source>
        <dbReference type="ARBA" id="ARBA00022692"/>
    </source>
</evidence>
<comment type="caution">
    <text evidence="12">The sequence shown here is derived from an EMBL/GenBank/DDBJ whole genome shotgun (WGS) entry which is preliminary data.</text>
</comment>
<dbReference type="GO" id="GO:0000160">
    <property type="term" value="P:phosphorelay signal transduction system"/>
    <property type="evidence" value="ECO:0007669"/>
    <property type="project" value="UniProtKB-KW"/>
</dbReference>
<evidence type="ECO:0000256" key="1">
    <source>
        <dbReference type="ARBA" id="ARBA00004651"/>
    </source>
</evidence>
<dbReference type="Gene3D" id="3.40.50.2300">
    <property type="match status" value="1"/>
</dbReference>
<proteinExistence type="predicted"/>
<evidence type="ECO:0000256" key="7">
    <source>
        <dbReference type="ARBA" id="ARBA00022989"/>
    </source>
</evidence>